<protein>
    <submittedName>
        <fullName evidence="1">Uncharacterized protein</fullName>
    </submittedName>
</protein>
<organism evidence="1 2">
    <name type="scientific">Melastoma candidum</name>
    <dbReference type="NCBI Taxonomy" id="119954"/>
    <lineage>
        <taxon>Eukaryota</taxon>
        <taxon>Viridiplantae</taxon>
        <taxon>Streptophyta</taxon>
        <taxon>Embryophyta</taxon>
        <taxon>Tracheophyta</taxon>
        <taxon>Spermatophyta</taxon>
        <taxon>Magnoliopsida</taxon>
        <taxon>eudicotyledons</taxon>
        <taxon>Gunneridae</taxon>
        <taxon>Pentapetalae</taxon>
        <taxon>rosids</taxon>
        <taxon>malvids</taxon>
        <taxon>Myrtales</taxon>
        <taxon>Melastomataceae</taxon>
        <taxon>Melastomatoideae</taxon>
        <taxon>Melastomateae</taxon>
        <taxon>Melastoma</taxon>
    </lineage>
</organism>
<evidence type="ECO:0000313" key="1">
    <source>
        <dbReference type="EMBL" id="KAI4340931.1"/>
    </source>
</evidence>
<gene>
    <name evidence="1" type="ORF">MLD38_025720</name>
</gene>
<evidence type="ECO:0000313" key="2">
    <source>
        <dbReference type="Proteomes" id="UP001057402"/>
    </source>
</evidence>
<comment type="caution">
    <text evidence="1">The sequence shown here is derived from an EMBL/GenBank/DDBJ whole genome shotgun (WGS) entry which is preliminary data.</text>
</comment>
<reference evidence="2" key="1">
    <citation type="journal article" date="2023" name="Front. Plant Sci.">
        <title>Chromosomal-level genome assembly of Melastoma candidum provides insights into trichome evolution.</title>
        <authorList>
            <person name="Zhong Y."/>
            <person name="Wu W."/>
            <person name="Sun C."/>
            <person name="Zou P."/>
            <person name="Liu Y."/>
            <person name="Dai S."/>
            <person name="Zhou R."/>
        </authorList>
    </citation>
    <scope>NUCLEOTIDE SEQUENCE [LARGE SCALE GENOMIC DNA]</scope>
</reference>
<proteinExistence type="predicted"/>
<sequence>MPCSQPTSSLAPGAFFEVLRLSTGEEREELPLLDMVTLCLSIDTGYLPADQKTIKNRKLTKLTNNYHKNIIRQRARKQPKPCKTTKEFWDAALTIISSRLRESQHRDRSHLHGRVHSPERGFPPDDNFLPQHSSNNGMQYGSRHGMPHGWNNNYMPRPSGFSGEPDAALGDHLHPFDGEEIVFRILCPTGKVDMITGESTGIMELLQKEVDVDVKVCGPVVGLEEQVIVVSSDELFPAQEALLHIQTRILDLFPDKGNVVTTRLVIQSSNVVCLDGKDGHLSEITKLTGANVEILPKEELPGCVFDNDELVQIVGEITSAREALVEVTSRLRNYFFREVSERDSPPPAFTPGTIGSPGAEAVYNDERMPIGEGHLPTISVATNNMGGQTVALSQTSKDNGSCANETGKRSKSELREDASGLSRIPVPLLARSALEVVLPDYAVPKLIAKSKSKLSQISELLGARVTLLEDGPDAAQKIIQISGTPEQAERAQSLLQGFILSSKSPAPVKTYSCNDL</sequence>
<accession>A0ACB9NY26</accession>
<name>A0ACB9NY26_9MYRT</name>
<dbReference type="EMBL" id="CM042886">
    <property type="protein sequence ID" value="KAI4340931.1"/>
    <property type="molecule type" value="Genomic_DNA"/>
</dbReference>
<keyword evidence="2" id="KW-1185">Reference proteome</keyword>
<dbReference type="Proteomes" id="UP001057402">
    <property type="component" value="Chromosome 7"/>
</dbReference>